<gene>
    <name evidence="16" type="ORF">JK358_21645</name>
</gene>
<comment type="cofactor">
    <cofactor evidence="1 12">
        <name>[4Fe-4S] cluster</name>
        <dbReference type="ChEBI" id="CHEBI:49883"/>
    </cofactor>
</comment>
<dbReference type="CDD" id="cd00207">
    <property type="entry name" value="fer2"/>
    <property type="match status" value="1"/>
</dbReference>
<dbReference type="SUPFAM" id="SSF53706">
    <property type="entry name" value="Formate dehydrogenase/DMSO reductase, domains 1-3"/>
    <property type="match status" value="1"/>
</dbReference>
<dbReference type="Pfam" id="PF22117">
    <property type="entry name" value="Fer4_Nqo3"/>
    <property type="match status" value="1"/>
</dbReference>
<dbReference type="Pfam" id="PF13510">
    <property type="entry name" value="Fer2_4"/>
    <property type="match status" value="1"/>
</dbReference>
<evidence type="ECO:0000256" key="1">
    <source>
        <dbReference type="ARBA" id="ARBA00001966"/>
    </source>
</evidence>
<dbReference type="PROSITE" id="PS00641">
    <property type="entry name" value="COMPLEX1_75K_1"/>
    <property type="match status" value="1"/>
</dbReference>
<dbReference type="EMBL" id="JAERRJ010000008">
    <property type="protein sequence ID" value="MBL1077005.1"/>
    <property type="molecule type" value="Genomic_DNA"/>
</dbReference>
<keyword evidence="17" id="KW-1185">Reference proteome</keyword>
<comment type="cofactor">
    <cofactor evidence="12">
        <name>[2Fe-2S] cluster</name>
        <dbReference type="ChEBI" id="CHEBI:190135"/>
    </cofactor>
    <text evidence="12">Binds 1 [2Fe-2S] cluster per subunit.</text>
</comment>
<dbReference type="Gene3D" id="3.10.20.740">
    <property type="match status" value="1"/>
</dbReference>
<keyword evidence="8 12" id="KW-0408">Iron</keyword>
<evidence type="ECO:0000256" key="6">
    <source>
        <dbReference type="ARBA" id="ARBA00022723"/>
    </source>
</evidence>
<dbReference type="InterPro" id="IPR006657">
    <property type="entry name" value="MoPterin_dinucl-bd_dom"/>
</dbReference>
<dbReference type="EC" id="7.1.1.-" evidence="12"/>
<comment type="similarity">
    <text evidence="2 12">Belongs to the complex I 75 kDa subunit family.</text>
</comment>
<feature type="domain" description="4Fe-4S His(Cys)3-ligated-type" evidence="15">
    <location>
        <begin position="98"/>
        <end position="137"/>
    </location>
</feature>
<dbReference type="PANTHER" id="PTHR43105:SF12">
    <property type="entry name" value="NADH-QUINONE OXIDOREDUCTASE SUBUNIT G"/>
    <property type="match status" value="1"/>
</dbReference>
<keyword evidence="3 12" id="KW-0004">4Fe-4S</keyword>
<feature type="domain" description="4Fe-4S Mo/W bis-MGD-type" evidence="14">
    <location>
        <begin position="236"/>
        <end position="292"/>
    </location>
</feature>
<evidence type="ECO:0000256" key="11">
    <source>
        <dbReference type="ARBA" id="ARBA00047712"/>
    </source>
</evidence>
<dbReference type="PROSITE" id="PS00643">
    <property type="entry name" value="COMPLEX1_75K_3"/>
    <property type="match status" value="1"/>
</dbReference>
<dbReference type="GO" id="GO:0016491">
    <property type="term" value="F:oxidoreductase activity"/>
    <property type="evidence" value="ECO:0007669"/>
    <property type="project" value="UniProtKB-KW"/>
</dbReference>
<dbReference type="InterPro" id="IPR054351">
    <property type="entry name" value="NADH_UbQ_OxRdtase_ferredoxin"/>
</dbReference>
<dbReference type="Pfam" id="PF22151">
    <property type="entry name" value="Fer4_NDSU1"/>
    <property type="match status" value="1"/>
</dbReference>
<comment type="catalytic activity">
    <reaction evidence="11 12">
        <text>a quinone + NADH + 5 H(+)(in) = a quinol + NAD(+) + 4 H(+)(out)</text>
        <dbReference type="Rhea" id="RHEA:57888"/>
        <dbReference type="ChEBI" id="CHEBI:15378"/>
        <dbReference type="ChEBI" id="CHEBI:24646"/>
        <dbReference type="ChEBI" id="CHEBI:57540"/>
        <dbReference type="ChEBI" id="CHEBI:57945"/>
        <dbReference type="ChEBI" id="CHEBI:132124"/>
    </reaction>
</comment>
<keyword evidence="5 12" id="KW-0874">Quinone</keyword>
<dbReference type="InterPro" id="IPR006656">
    <property type="entry name" value="Mopterin_OxRdtase"/>
</dbReference>
<organism evidence="16 17">
    <name type="scientific">Nocardia acididurans</name>
    <dbReference type="NCBI Taxonomy" id="2802282"/>
    <lineage>
        <taxon>Bacteria</taxon>
        <taxon>Bacillati</taxon>
        <taxon>Actinomycetota</taxon>
        <taxon>Actinomycetes</taxon>
        <taxon>Mycobacteriales</taxon>
        <taxon>Nocardiaceae</taxon>
        <taxon>Nocardia</taxon>
    </lineage>
</organism>
<dbReference type="InterPro" id="IPR006963">
    <property type="entry name" value="Mopterin_OxRdtase_4Fe-4S_dom"/>
</dbReference>
<accession>A0ABS1MA31</accession>
<dbReference type="InterPro" id="IPR000283">
    <property type="entry name" value="NADH_UbQ_OxRdtase_75kDa_su_CS"/>
</dbReference>
<keyword evidence="9 12" id="KW-0411">Iron-sulfur</keyword>
<dbReference type="InterPro" id="IPR036010">
    <property type="entry name" value="2Fe-2S_ferredoxin-like_sf"/>
</dbReference>
<dbReference type="SUPFAM" id="SSF54292">
    <property type="entry name" value="2Fe-2S ferredoxin-like"/>
    <property type="match status" value="1"/>
</dbReference>
<protein>
    <recommendedName>
        <fullName evidence="12">NADH-quinone oxidoreductase</fullName>
        <ecNumber evidence="12">7.1.1.-</ecNumber>
    </recommendedName>
</protein>
<dbReference type="PROSITE" id="PS51669">
    <property type="entry name" value="4FE4S_MOW_BIS_MGD"/>
    <property type="match status" value="1"/>
</dbReference>
<evidence type="ECO:0000256" key="5">
    <source>
        <dbReference type="ARBA" id="ARBA00022719"/>
    </source>
</evidence>
<dbReference type="RefSeq" id="WP_201949596.1">
    <property type="nucleotide sequence ID" value="NZ_JAERRJ010000008.1"/>
</dbReference>
<evidence type="ECO:0000256" key="7">
    <source>
        <dbReference type="ARBA" id="ARBA00022967"/>
    </source>
</evidence>
<sequence>MTSTVSSSTSGGLSPAENMVSVTIDGATVSVPPGTLLIRAAELLGIQIPRFCDHPLLDPVGACRQCLVDVEGQRKPVASCTMTVADGMVVHTQLTSPAAEKAQEGVMELLLINHPLDCPVCDKGGECPLQNQAMSNGRAESRFDGVKRTYPKPIPLSSAILLDRERCVLCARCTRFSQQVAGDPFIELMDRGALQQVGIAAGEPMDSYFSGNTVQICPVGALTGSTYRFRARPFDLVSSPAVCEHCASGCAQRTDHRRGKVMRRLAGDDPQVNEEWNCDKGRFAFAYATERDRLTTPLVRSWNGQLEPASWSEAIAAAARGLAAARGNAGVLVGGRVTLEDAYAYSKFARVALNTNDIDFRARDHSAEEADFLAARVAGQGLTVDYAALERAPLVLLAGFEAEEESPIIYLRLRKAARKTGAGILSLAPYETRGLQRMSGTLVPTAPGAEPHVLEALRTGETTTAALDSRWLADINTRLRQPGAIILAGERLGGIPGGLSAAARLANDTGAMLAWVPRRAGERGALEAGALPVLLPGGRHVADSVARHQVRDAWGVDELPAEPGRDTAAILDAAPHLGAILVGGVEVGDLPDPHAALTAIDAASFVVSMELRRSDISDRADVVFPVASAMEKTGTFLTWEGRHRQFDAALRDSTVRREAAPLAEYRVLDAIAHEMGIRLGLPDAASARAELADLGVWDGPAPATPALAPRPLARPASGTAVLSAWRMLIDRGRGQDGEPNLAGTARTPVVRLSPDTAAEIGATTGDPVTVGNDHGHITLPLVITEMPDRVVWLPMNSPGSDVLVQLGTTPGHIVRIRREDHRE</sequence>
<evidence type="ECO:0000256" key="8">
    <source>
        <dbReference type="ARBA" id="ARBA00023004"/>
    </source>
</evidence>
<evidence type="ECO:0000256" key="4">
    <source>
        <dbReference type="ARBA" id="ARBA00022714"/>
    </source>
</evidence>
<evidence type="ECO:0000256" key="9">
    <source>
        <dbReference type="ARBA" id="ARBA00023014"/>
    </source>
</evidence>
<dbReference type="Gene3D" id="2.40.40.20">
    <property type="match status" value="1"/>
</dbReference>
<dbReference type="SMART" id="SM00926">
    <property type="entry name" value="Molybdop_Fe4S4"/>
    <property type="match status" value="1"/>
</dbReference>
<dbReference type="SUPFAM" id="SSF54862">
    <property type="entry name" value="4Fe-4S ferredoxins"/>
    <property type="match status" value="1"/>
</dbReference>
<evidence type="ECO:0000256" key="12">
    <source>
        <dbReference type="RuleBase" id="RU003525"/>
    </source>
</evidence>
<dbReference type="PROSITE" id="PS00642">
    <property type="entry name" value="COMPLEX1_75K_2"/>
    <property type="match status" value="1"/>
</dbReference>
<dbReference type="NCBIfam" id="TIGR01973">
    <property type="entry name" value="NuoG"/>
    <property type="match status" value="1"/>
</dbReference>
<keyword evidence="10 12" id="KW-0520">NAD</keyword>
<keyword evidence="6 12" id="KW-0479">Metal-binding</keyword>
<dbReference type="Gene3D" id="3.30.70.20">
    <property type="match status" value="1"/>
</dbReference>
<dbReference type="InterPro" id="IPR010228">
    <property type="entry name" value="NADH_UbQ_OxRdtase_Gsu"/>
</dbReference>
<comment type="caution">
    <text evidence="16">The sequence shown here is derived from an EMBL/GenBank/DDBJ whole genome shotgun (WGS) entry which is preliminary data.</text>
</comment>
<dbReference type="NCBIfam" id="NF005895">
    <property type="entry name" value="PRK07860.1"/>
    <property type="match status" value="1"/>
</dbReference>
<reference evidence="16 17" key="1">
    <citation type="submission" date="2021-01" db="EMBL/GenBank/DDBJ databases">
        <title>WGS of actinomycetes isolated from Thailand.</title>
        <authorList>
            <person name="Thawai C."/>
        </authorList>
    </citation>
    <scope>NUCLEOTIDE SEQUENCE [LARGE SCALE GENOMIC DNA]</scope>
    <source>
        <strain evidence="16 17">LPG 2</strain>
    </source>
</reference>
<evidence type="ECO:0000256" key="3">
    <source>
        <dbReference type="ARBA" id="ARBA00022485"/>
    </source>
</evidence>
<dbReference type="Gene3D" id="3.40.50.740">
    <property type="match status" value="2"/>
</dbReference>
<dbReference type="Gene3D" id="3.40.228.10">
    <property type="entry name" value="Dimethylsulfoxide Reductase, domain 2"/>
    <property type="match status" value="1"/>
</dbReference>
<evidence type="ECO:0000313" key="17">
    <source>
        <dbReference type="Proteomes" id="UP000602198"/>
    </source>
</evidence>
<dbReference type="InterPro" id="IPR009010">
    <property type="entry name" value="Asp_de-COase-like_dom_sf"/>
</dbReference>
<evidence type="ECO:0000256" key="2">
    <source>
        <dbReference type="ARBA" id="ARBA00005404"/>
    </source>
</evidence>
<dbReference type="PROSITE" id="PS51839">
    <property type="entry name" value="4FE4S_HC3"/>
    <property type="match status" value="1"/>
</dbReference>
<evidence type="ECO:0000259" key="14">
    <source>
        <dbReference type="PROSITE" id="PS51669"/>
    </source>
</evidence>
<proteinExistence type="inferred from homology"/>
<dbReference type="PROSITE" id="PS51085">
    <property type="entry name" value="2FE2S_FER_2"/>
    <property type="match status" value="1"/>
</dbReference>
<dbReference type="Pfam" id="PF01568">
    <property type="entry name" value="Molydop_binding"/>
    <property type="match status" value="1"/>
</dbReference>
<dbReference type="InterPro" id="IPR050123">
    <property type="entry name" value="Prok_molybdopt-oxidoreductase"/>
</dbReference>
<dbReference type="InterPro" id="IPR001041">
    <property type="entry name" value="2Fe-2S_ferredoxin-type"/>
</dbReference>
<dbReference type="Proteomes" id="UP000602198">
    <property type="component" value="Unassembled WGS sequence"/>
</dbReference>
<evidence type="ECO:0000256" key="10">
    <source>
        <dbReference type="ARBA" id="ARBA00023027"/>
    </source>
</evidence>
<dbReference type="PANTHER" id="PTHR43105">
    <property type="entry name" value="RESPIRATORY NITRATE REDUCTASE"/>
    <property type="match status" value="1"/>
</dbReference>
<keyword evidence="16" id="KW-0560">Oxidoreductase</keyword>
<dbReference type="Gene3D" id="2.20.25.90">
    <property type="entry name" value="ADC-like domains"/>
    <property type="match status" value="1"/>
</dbReference>
<name>A0ABS1MA31_9NOCA</name>
<comment type="function">
    <text evidence="12">NDH-1 shuttles electrons from NADH, via FMN and iron-sulfur (Fe-S) centers, to quinones in the respiratory chain. Couples the redox reaction to proton translocation (for every two electrons transferred, four hydrogen ions are translocated across the cytoplasmic membrane), and thus conserves the redox energy in a proton gradient.</text>
</comment>
<dbReference type="Pfam" id="PF10588">
    <property type="entry name" value="NADH-G_4Fe-4S_3"/>
    <property type="match status" value="1"/>
</dbReference>
<evidence type="ECO:0000259" key="13">
    <source>
        <dbReference type="PROSITE" id="PS51085"/>
    </source>
</evidence>
<dbReference type="Pfam" id="PF00384">
    <property type="entry name" value="Molybdopterin"/>
    <property type="match status" value="2"/>
</dbReference>
<evidence type="ECO:0000259" key="15">
    <source>
        <dbReference type="PROSITE" id="PS51839"/>
    </source>
</evidence>
<dbReference type="SUPFAM" id="SSF50692">
    <property type="entry name" value="ADC-like"/>
    <property type="match status" value="1"/>
</dbReference>
<feature type="domain" description="2Fe-2S ferredoxin-type" evidence="13">
    <location>
        <begin position="18"/>
        <end position="96"/>
    </location>
</feature>
<keyword evidence="4 12" id="KW-0001">2Fe-2S</keyword>
<keyword evidence="7 12" id="KW-1278">Translocase</keyword>
<dbReference type="SMART" id="SM00929">
    <property type="entry name" value="NADH-G_4Fe-4S_3"/>
    <property type="match status" value="1"/>
</dbReference>
<dbReference type="InterPro" id="IPR019574">
    <property type="entry name" value="NADH_UbQ_OxRdtase_Gsu_4Fe4S-bd"/>
</dbReference>
<dbReference type="CDD" id="cd02788">
    <property type="entry name" value="MopB_CT_NDH-1_NuoG2-N7"/>
    <property type="match status" value="1"/>
</dbReference>
<evidence type="ECO:0000313" key="16">
    <source>
        <dbReference type="EMBL" id="MBL1077005.1"/>
    </source>
</evidence>